<organism evidence="1 2">
    <name type="scientific">Persea americana</name>
    <name type="common">Avocado</name>
    <dbReference type="NCBI Taxonomy" id="3435"/>
    <lineage>
        <taxon>Eukaryota</taxon>
        <taxon>Viridiplantae</taxon>
        <taxon>Streptophyta</taxon>
        <taxon>Embryophyta</taxon>
        <taxon>Tracheophyta</taxon>
        <taxon>Spermatophyta</taxon>
        <taxon>Magnoliopsida</taxon>
        <taxon>Magnoliidae</taxon>
        <taxon>Laurales</taxon>
        <taxon>Lauraceae</taxon>
        <taxon>Persea</taxon>
    </lineage>
</organism>
<evidence type="ECO:0000313" key="1">
    <source>
        <dbReference type="EMBL" id="KAJ8623643.1"/>
    </source>
</evidence>
<dbReference type="Proteomes" id="UP001234297">
    <property type="component" value="Chromosome 11"/>
</dbReference>
<keyword evidence="2" id="KW-1185">Reference proteome</keyword>
<sequence>MASTAVLLLTHLNNENFAGLEKQRTYGFSTHSLVWSLLPLSSTQEKGLRISFVLNRRVWLALLTDPECICSGAAGNQIDAWLRSGPSGCGDVEEFRQSCINNHCLIAVADNCGFNLNETSSNPANCLGVNRDQFTDYILAQEIADLEKDTGFKLRILAQNHPDTPAAKYLEL</sequence>
<name>A0ACC2KRD6_PERAE</name>
<dbReference type="EMBL" id="CM056819">
    <property type="protein sequence ID" value="KAJ8623643.1"/>
    <property type="molecule type" value="Genomic_DNA"/>
</dbReference>
<evidence type="ECO:0000313" key="2">
    <source>
        <dbReference type="Proteomes" id="UP001234297"/>
    </source>
</evidence>
<accession>A0ACC2KRD6</accession>
<reference evidence="1 2" key="1">
    <citation type="journal article" date="2022" name="Hortic Res">
        <title>A haplotype resolved chromosomal level avocado genome allows analysis of novel avocado genes.</title>
        <authorList>
            <person name="Nath O."/>
            <person name="Fletcher S.J."/>
            <person name="Hayward A."/>
            <person name="Shaw L.M."/>
            <person name="Masouleh A.K."/>
            <person name="Furtado A."/>
            <person name="Henry R.J."/>
            <person name="Mitter N."/>
        </authorList>
    </citation>
    <scope>NUCLEOTIDE SEQUENCE [LARGE SCALE GENOMIC DNA]</scope>
    <source>
        <strain evidence="2">cv. Hass</strain>
    </source>
</reference>
<gene>
    <name evidence="1" type="ORF">MRB53_032173</name>
</gene>
<proteinExistence type="predicted"/>
<comment type="caution">
    <text evidence="1">The sequence shown here is derived from an EMBL/GenBank/DDBJ whole genome shotgun (WGS) entry which is preliminary data.</text>
</comment>
<protein>
    <submittedName>
        <fullName evidence="1">Uncharacterized protein</fullName>
    </submittedName>
</protein>